<dbReference type="InterPro" id="IPR023064">
    <property type="entry name" value="D-ribose_pyranase"/>
</dbReference>
<dbReference type="RefSeq" id="WP_380250921.1">
    <property type="nucleotide sequence ID" value="NZ_JBHUII010000004.1"/>
</dbReference>
<evidence type="ECO:0000256" key="2">
    <source>
        <dbReference type="ARBA" id="ARBA00012862"/>
    </source>
</evidence>
<dbReference type="PANTHER" id="PTHR37831:SF1">
    <property type="entry name" value="D-RIBOSE PYRANASE"/>
    <property type="match status" value="1"/>
</dbReference>
<evidence type="ECO:0000313" key="7">
    <source>
        <dbReference type="EMBL" id="MFD2205882.1"/>
    </source>
</evidence>
<evidence type="ECO:0000256" key="3">
    <source>
        <dbReference type="ARBA" id="ARBA00022490"/>
    </source>
</evidence>
<comment type="similarity">
    <text evidence="6">Belongs to the RbsD / FucU family. RbsD subfamily.</text>
</comment>
<organism evidence="7 8">
    <name type="scientific">Kiloniella antarctica</name>
    <dbReference type="NCBI Taxonomy" id="1550907"/>
    <lineage>
        <taxon>Bacteria</taxon>
        <taxon>Pseudomonadati</taxon>
        <taxon>Pseudomonadota</taxon>
        <taxon>Alphaproteobacteria</taxon>
        <taxon>Rhodospirillales</taxon>
        <taxon>Kiloniellaceae</taxon>
        <taxon>Kiloniella</taxon>
    </lineage>
</organism>
<evidence type="ECO:0000256" key="6">
    <source>
        <dbReference type="HAMAP-Rule" id="MF_01661"/>
    </source>
</evidence>
<keyword evidence="8" id="KW-1185">Reference proteome</keyword>
<proteinExistence type="inferred from homology"/>
<protein>
    <recommendedName>
        <fullName evidence="2 6">D-ribose pyranase</fullName>
        <ecNumber evidence="2 6">5.4.99.62</ecNumber>
    </recommendedName>
</protein>
<dbReference type="GO" id="GO:0062193">
    <property type="term" value="F:D-ribose pyranase activity"/>
    <property type="evidence" value="ECO:0007669"/>
    <property type="project" value="UniProtKB-EC"/>
</dbReference>
<feature type="active site" description="Proton donor" evidence="6">
    <location>
        <position position="20"/>
    </location>
</feature>
<dbReference type="HAMAP" id="MF_01661">
    <property type="entry name" value="D_rib_pyranase"/>
    <property type="match status" value="1"/>
</dbReference>
<gene>
    <name evidence="6 7" type="primary">rbsD</name>
    <name evidence="7" type="ORF">ACFSKO_09680</name>
</gene>
<evidence type="ECO:0000313" key="8">
    <source>
        <dbReference type="Proteomes" id="UP001597294"/>
    </source>
</evidence>
<evidence type="ECO:0000256" key="1">
    <source>
        <dbReference type="ARBA" id="ARBA00000223"/>
    </source>
</evidence>
<comment type="caution">
    <text evidence="7">The sequence shown here is derived from an EMBL/GenBank/DDBJ whole genome shotgun (WGS) entry which is preliminary data.</text>
</comment>
<dbReference type="InterPro" id="IPR007721">
    <property type="entry name" value="RbsD_FucU"/>
</dbReference>
<evidence type="ECO:0000256" key="4">
    <source>
        <dbReference type="ARBA" id="ARBA00023235"/>
    </source>
</evidence>
<reference evidence="8" key="1">
    <citation type="journal article" date="2019" name="Int. J. Syst. Evol. Microbiol.">
        <title>The Global Catalogue of Microorganisms (GCM) 10K type strain sequencing project: providing services to taxonomists for standard genome sequencing and annotation.</title>
        <authorList>
            <consortium name="The Broad Institute Genomics Platform"/>
            <consortium name="The Broad Institute Genome Sequencing Center for Infectious Disease"/>
            <person name="Wu L."/>
            <person name="Ma J."/>
        </authorList>
    </citation>
    <scope>NUCLEOTIDE SEQUENCE [LARGE SCALE GENOMIC DNA]</scope>
    <source>
        <strain evidence="8">CGMCC 4.7192</strain>
    </source>
</reference>
<keyword evidence="4 6" id="KW-0413">Isomerase</keyword>
<comment type="pathway">
    <text evidence="6">Carbohydrate metabolism; D-ribose degradation; D-ribose 5-phosphate from beta-D-ribopyranose: step 1/2.</text>
</comment>
<comment type="subcellular location">
    <subcellularLocation>
        <location evidence="6">Cytoplasm</location>
    </subcellularLocation>
</comment>
<keyword evidence="5 6" id="KW-0119">Carbohydrate metabolism</keyword>
<comment type="subunit">
    <text evidence="6">Homodecamer.</text>
</comment>
<dbReference type="InterPro" id="IPR023750">
    <property type="entry name" value="RbsD-like_sf"/>
</dbReference>
<dbReference type="Gene3D" id="3.40.1650.10">
    <property type="entry name" value="RbsD-like domain"/>
    <property type="match status" value="1"/>
</dbReference>
<dbReference type="SUPFAM" id="SSF102546">
    <property type="entry name" value="RbsD-like"/>
    <property type="match status" value="1"/>
</dbReference>
<feature type="binding site" evidence="6">
    <location>
        <position position="28"/>
    </location>
    <ligand>
        <name>substrate</name>
    </ligand>
</feature>
<dbReference type="EC" id="5.4.99.62" evidence="2 6"/>
<dbReference type="EMBL" id="JBHUII010000004">
    <property type="protein sequence ID" value="MFD2205882.1"/>
    <property type="molecule type" value="Genomic_DNA"/>
</dbReference>
<dbReference type="NCBIfam" id="NF008761">
    <property type="entry name" value="PRK11797.1"/>
    <property type="match status" value="1"/>
</dbReference>
<dbReference type="Proteomes" id="UP001597294">
    <property type="component" value="Unassembled WGS sequence"/>
</dbReference>
<comment type="function">
    <text evidence="6">Catalyzes the interconversion of beta-pyran and beta-furan forms of D-ribose.</text>
</comment>
<comment type="catalytic activity">
    <reaction evidence="1 6">
        <text>beta-D-ribopyranose = beta-D-ribofuranose</text>
        <dbReference type="Rhea" id="RHEA:25432"/>
        <dbReference type="ChEBI" id="CHEBI:27476"/>
        <dbReference type="ChEBI" id="CHEBI:47002"/>
        <dbReference type="EC" id="5.4.99.62"/>
    </reaction>
</comment>
<accession>A0ABW5BID1</accession>
<sequence length="136" mass="14834">MKRTKLLNSHLSALVAQLGHMDEVLIVDAGFPTPKGVNVIDLAVVPGLPCLVDVLQALRSELCIETAIRAEEAGIDFINDIKSVLDDWSAELEQPIAFTQTPHDDMKQRTKQAKAIIRTGETTPYANLILVSGVVF</sequence>
<feature type="binding site" evidence="6">
    <location>
        <position position="103"/>
    </location>
    <ligand>
        <name>substrate</name>
    </ligand>
</feature>
<keyword evidence="3 6" id="KW-0963">Cytoplasm</keyword>
<dbReference type="PANTHER" id="PTHR37831">
    <property type="entry name" value="D-RIBOSE PYRANASE"/>
    <property type="match status" value="1"/>
</dbReference>
<dbReference type="Pfam" id="PF05025">
    <property type="entry name" value="RbsD_FucU"/>
    <property type="match status" value="1"/>
</dbReference>
<name>A0ABW5BID1_9PROT</name>
<feature type="binding site" evidence="6">
    <location>
        <begin position="125"/>
        <end position="127"/>
    </location>
    <ligand>
        <name>substrate</name>
    </ligand>
</feature>
<evidence type="ECO:0000256" key="5">
    <source>
        <dbReference type="ARBA" id="ARBA00023277"/>
    </source>
</evidence>